<dbReference type="EMBL" id="CP043494">
    <property type="protein sequence ID" value="WNG46906.1"/>
    <property type="molecule type" value="Genomic_DNA"/>
</dbReference>
<evidence type="ECO:0000313" key="2">
    <source>
        <dbReference type="Proteomes" id="UP001611383"/>
    </source>
</evidence>
<protein>
    <recommendedName>
        <fullName evidence="3">Lipoprotein</fullName>
    </recommendedName>
</protein>
<proteinExistence type="predicted"/>
<gene>
    <name evidence="1" type="ORF">F0U60_24345</name>
</gene>
<dbReference type="RefSeq" id="WP_395823767.1">
    <property type="nucleotide sequence ID" value="NZ_CP043494.1"/>
</dbReference>
<dbReference type="Proteomes" id="UP001611383">
    <property type="component" value="Chromosome"/>
</dbReference>
<keyword evidence="2" id="KW-1185">Reference proteome</keyword>
<sequence>MWSLVILTVLQAGCLLEAELAEVTGECGPRDLTPECCLKQHPGQWERCTGSSEMVEVTGRSTSLGMKALATGMAVATVAMKPQINSAERRGVELAADLLAKVEKAITKCVRQADQYVNDYHFNGKSPDREICEQIKVGEKTTWAAYLGLFKHEQAWPCLREALNKLIPPDRYRLYPRFQFNEKKGQWEYMDENTVSQIVSAQGWKGLTGTIEPDIILLDKNGVIVRVYDLKFPCPETNSAYWSRYTKGRWMDQSQGDLYFHALQVKPILVSPRQGIIRED</sequence>
<name>A0ABY9WSY8_9BACT</name>
<evidence type="ECO:0000313" key="1">
    <source>
        <dbReference type="EMBL" id="WNG46906.1"/>
    </source>
</evidence>
<organism evidence="1 2">
    <name type="scientific">Archangium minus</name>
    <dbReference type="NCBI Taxonomy" id="83450"/>
    <lineage>
        <taxon>Bacteria</taxon>
        <taxon>Pseudomonadati</taxon>
        <taxon>Myxococcota</taxon>
        <taxon>Myxococcia</taxon>
        <taxon>Myxococcales</taxon>
        <taxon>Cystobacterineae</taxon>
        <taxon>Archangiaceae</taxon>
        <taxon>Archangium</taxon>
    </lineage>
</organism>
<evidence type="ECO:0008006" key="3">
    <source>
        <dbReference type="Google" id="ProtNLM"/>
    </source>
</evidence>
<accession>A0ABY9WSY8</accession>
<reference evidence="1 2" key="1">
    <citation type="submission" date="2019-08" db="EMBL/GenBank/DDBJ databases">
        <title>Archangium and Cystobacter genomes.</title>
        <authorList>
            <person name="Chen I.-C.K."/>
            <person name="Wielgoss S."/>
        </authorList>
    </citation>
    <scope>NUCLEOTIDE SEQUENCE [LARGE SCALE GENOMIC DNA]</scope>
    <source>
        <strain evidence="1 2">Cbm 6</strain>
    </source>
</reference>